<feature type="chain" id="PRO_5002026017" evidence="1">
    <location>
        <begin position="26"/>
        <end position="95"/>
    </location>
</feature>
<protein>
    <submittedName>
        <fullName evidence="2">Secreted protein</fullName>
    </submittedName>
</protein>
<sequence>MPQALWAALPYADLLALLLAAGADANSIAAGENPLHYALNRMHLDSARLLFGQTPLMVAVASCNESNGWDTSLLVQLLDYGADVCPTNTVVADTL</sequence>
<evidence type="ECO:0000313" key="2">
    <source>
        <dbReference type="EMBL" id="AIG56345.1"/>
    </source>
</evidence>
<dbReference type="Gene3D" id="1.25.40.20">
    <property type="entry name" value="Ankyrin repeat-containing domain"/>
    <property type="match status" value="1"/>
</dbReference>
<feature type="signal peptide" evidence="1">
    <location>
        <begin position="1"/>
        <end position="25"/>
    </location>
</feature>
<organism evidence="2">
    <name type="scientific">Achlya hypogyna</name>
    <name type="common">Oomycete</name>
    <name type="synonym">Protoachlya hypogyna</name>
    <dbReference type="NCBI Taxonomy" id="1202772"/>
    <lineage>
        <taxon>Eukaryota</taxon>
        <taxon>Sar</taxon>
        <taxon>Stramenopiles</taxon>
        <taxon>Oomycota</taxon>
        <taxon>Saprolegniomycetes</taxon>
        <taxon>Saprolegniales</taxon>
        <taxon>Achlyaceae</taxon>
        <taxon>Achlya</taxon>
    </lineage>
</organism>
<name>A0A0A7CPD3_ACHHY</name>
<proteinExistence type="predicted"/>
<accession>A0A0A7CPD3</accession>
<evidence type="ECO:0000256" key="1">
    <source>
        <dbReference type="SAM" id="SignalP"/>
    </source>
</evidence>
<dbReference type="AlphaFoldDB" id="A0A0A7CPD3"/>
<dbReference type="SUPFAM" id="SSF48403">
    <property type="entry name" value="Ankyrin repeat"/>
    <property type="match status" value="1"/>
</dbReference>
<dbReference type="EMBL" id="KM038884">
    <property type="protein sequence ID" value="AIG56345.1"/>
    <property type="molecule type" value="Genomic_DNA"/>
</dbReference>
<dbReference type="Pfam" id="PF00023">
    <property type="entry name" value="Ank"/>
    <property type="match status" value="1"/>
</dbReference>
<keyword evidence="1" id="KW-0732">Signal</keyword>
<dbReference type="InterPro" id="IPR036770">
    <property type="entry name" value="Ankyrin_rpt-contain_sf"/>
</dbReference>
<reference evidence="2" key="1">
    <citation type="journal article" date="2014" name="Genome Biol. Evol.">
        <title>The secreted proteins of Achlya hypogyna and Thraustotheca clavata identify the ancestral oomycete secretome and reveal gene acquisitions by horizontal gene transfer.</title>
        <authorList>
            <person name="Misner I."/>
            <person name="Blouin N."/>
            <person name="Leonard G."/>
            <person name="Richards T.A."/>
            <person name="Lane C.E."/>
        </authorList>
    </citation>
    <scope>NUCLEOTIDE SEQUENCE</scope>
    <source>
        <strain evidence="2">ATCC 48635</strain>
    </source>
</reference>
<dbReference type="InterPro" id="IPR002110">
    <property type="entry name" value="Ankyrin_rpt"/>
</dbReference>